<feature type="transmembrane region" description="Helical" evidence="1">
    <location>
        <begin position="152"/>
        <end position="171"/>
    </location>
</feature>
<keyword evidence="1" id="KW-0472">Membrane</keyword>
<keyword evidence="1" id="KW-1133">Transmembrane helix</keyword>
<keyword evidence="3" id="KW-1185">Reference proteome</keyword>
<evidence type="ECO:0000313" key="2">
    <source>
        <dbReference type="EMBL" id="SPT70982.1"/>
    </source>
</evidence>
<keyword evidence="1" id="KW-0812">Transmembrane</keyword>
<evidence type="ECO:0000256" key="1">
    <source>
        <dbReference type="SAM" id="Phobius"/>
    </source>
</evidence>
<protein>
    <submittedName>
        <fullName evidence="2">Uncharacterized protein</fullName>
    </submittedName>
</protein>
<accession>A0A2X0WWX7</accession>
<reference evidence="2 3" key="1">
    <citation type="submission" date="2018-06" db="EMBL/GenBank/DDBJ databases">
        <authorList>
            <consortium name="Pathogen Informatics"/>
            <person name="Doyle S."/>
        </authorList>
    </citation>
    <scope>NUCLEOTIDE SEQUENCE [LARGE SCALE GENOMIC DNA]</scope>
    <source>
        <strain evidence="2 3">NCTC13093</strain>
    </source>
</reference>
<organism evidence="2 3">
    <name type="scientific">Anaerobiospirillum thomasii</name>
    <dbReference type="NCBI Taxonomy" id="179995"/>
    <lineage>
        <taxon>Bacteria</taxon>
        <taxon>Pseudomonadati</taxon>
        <taxon>Pseudomonadota</taxon>
        <taxon>Gammaproteobacteria</taxon>
        <taxon>Aeromonadales</taxon>
        <taxon>Succinivibrionaceae</taxon>
        <taxon>Anaerobiospirillum</taxon>
    </lineage>
</organism>
<dbReference type="AlphaFoldDB" id="A0A2X0WWX7"/>
<feature type="transmembrane region" description="Helical" evidence="1">
    <location>
        <begin position="40"/>
        <end position="62"/>
    </location>
</feature>
<name>A0A2X0WWX7_9GAMM</name>
<dbReference type="Proteomes" id="UP000250086">
    <property type="component" value="Unassembled WGS sequence"/>
</dbReference>
<sequence length="175" mass="20506">MSYLKQCNVKNLCNYLLGPIERFIFYFNNNKFITTFNGNWIGRIIVIATIWWVSSFTMTLILQHFPTALYTENYEPCTIEIFKEDELSCKDLVFDSNIYSTGFNIKALIFRWMSGYIAILKGLYLFFQQTYIGFAISSFFIISYLVTAKPNYLLISLLPMIIGNILYLIFVEMNV</sequence>
<dbReference type="EMBL" id="UAPV01000001">
    <property type="protein sequence ID" value="SPT70982.1"/>
    <property type="molecule type" value="Genomic_DNA"/>
</dbReference>
<gene>
    <name evidence="2" type="ORF">NCTC13093_02411</name>
</gene>
<feature type="transmembrane region" description="Helical" evidence="1">
    <location>
        <begin position="123"/>
        <end position="146"/>
    </location>
</feature>
<evidence type="ECO:0000313" key="3">
    <source>
        <dbReference type="Proteomes" id="UP000250086"/>
    </source>
</evidence>
<proteinExistence type="predicted"/>